<dbReference type="KEGG" id="dcm:NIES806_21200"/>
<reference evidence="1 2" key="1">
    <citation type="submission" date="2017-06" db="EMBL/GenBank/DDBJ databases">
        <title>Genome sequencing of cyanobaciteial culture collection at National Institute for Environmental Studies (NIES).</title>
        <authorList>
            <person name="Hirose Y."/>
            <person name="Shimura Y."/>
            <person name="Fujisawa T."/>
            <person name="Nakamura Y."/>
            <person name="Kawachi M."/>
        </authorList>
    </citation>
    <scope>NUCLEOTIDE SEQUENCE [LARGE SCALE GENOMIC DNA]</scope>
    <source>
        <strain evidence="1 2">NIES-806</strain>
    </source>
</reference>
<accession>A0A1Z4V316</accession>
<dbReference type="Proteomes" id="UP000218702">
    <property type="component" value="Chromosome"/>
</dbReference>
<protein>
    <submittedName>
        <fullName evidence="1">Uncharacterized protein</fullName>
    </submittedName>
</protein>
<evidence type="ECO:0000313" key="1">
    <source>
        <dbReference type="EMBL" id="BAZ85916.1"/>
    </source>
</evidence>
<dbReference type="EMBL" id="AP018316">
    <property type="protein sequence ID" value="BAZ85916.1"/>
    <property type="molecule type" value="Genomic_DNA"/>
</dbReference>
<name>A0A1Z4V316_9CYAN</name>
<evidence type="ECO:0000313" key="2">
    <source>
        <dbReference type="Proteomes" id="UP000218702"/>
    </source>
</evidence>
<dbReference type="OrthoDB" id="292760at2"/>
<gene>
    <name evidence="1" type="ORF">NIES806_21200</name>
</gene>
<keyword evidence="2" id="KW-1185">Reference proteome</keyword>
<organism evidence="1 2">
    <name type="scientific">Dolichospermum compactum NIES-806</name>
    <dbReference type="NCBI Taxonomy" id="1973481"/>
    <lineage>
        <taxon>Bacteria</taxon>
        <taxon>Bacillati</taxon>
        <taxon>Cyanobacteriota</taxon>
        <taxon>Cyanophyceae</taxon>
        <taxon>Nostocales</taxon>
        <taxon>Aphanizomenonaceae</taxon>
        <taxon>Dolichospermum</taxon>
        <taxon>Dolichospermum compactum</taxon>
    </lineage>
</organism>
<dbReference type="RefSeq" id="WP_015078134.1">
    <property type="nucleotide sequence ID" value="NZ_AP018316.1"/>
</dbReference>
<proteinExistence type="predicted"/>
<sequence>MLAINVEPGVVAFYEGENTFDEVHRGLIEEGFWLLSLNLQNHSRIKQSTRKALSDKFDQQQIPPIQFDQLPGSPIVVC</sequence>
<dbReference type="AlphaFoldDB" id="A0A1Z4V316"/>